<dbReference type="PANTHER" id="PTHR10145:SF6">
    <property type="entry name" value="TRANSCRIPTION ELONGATION FACTOR SPT6"/>
    <property type="match status" value="1"/>
</dbReference>
<dbReference type="GO" id="GO:0140673">
    <property type="term" value="P:transcription elongation-coupled chromatin remodeling"/>
    <property type="evidence" value="ECO:0007669"/>
    <property type="project" value="InterPro"/>
</dbReference>
<feature type="compositionally biased region" description="Polar residues" evidence="6">
    <location>
        <begin position="168"/>
        <end position="177"/>
    </location>
</feature>
<dbReference type="GO" id="GO:0003677">
    <property type="term" value="F:DNA binding"/>
    <property type="evidence" value="ECO:0007669"/>
    <property type="project" value="InterPro"/>
</dbReference>
<evidence type="ECO:0000313" key="13">
    <source>
        <dbReference type="Proteomes" id="UP000683360"/>
    </source>
</evidence>
<feature type="region of interest" description="Disordered" evidence="6">
    <location>
        <begin position="226"/>
        <end position="262"/>
    </location>
</feature>
<dbReference type="FunFam" id="3.30.420.140:FF:000004">
    <property type="entry name" value="Transcription elongation factor spt6"/>
    <property type="match status" value="1"/>
</dbReference>
<proteinExistence type="inferred from homology"/>
<dbReference type="InterPro" id="IPR028083">
    <property type="entry name" value="Spt6_acidic_N_dom"/>
</dbReference>
<keyword evidence="4 5" id="KW-0539">Nucleus</keyword>
<comment type="caution">
    <text evidence="12">The sequence shown here is derived from an EMBL/GenBank/DDBJ whole genome shotgun (WGS) entry which is preliminary data.</text>
</comment>
<dbReference type="SUPFAM" id="SSF53098">
    <property type="entry name" value="Ribonuclease H-like"/>
    <property type="match status" value="1"/>
</dbReference>
<feature type="compositionally biased region" description="Basic and acidic residues" evidence="6">
    <location>
        <begin position="492"/>
        <end position="503"/>
    </location>
</feature>
<dbReference type="Pfam" id="PF22706">
    <property type="entry name" value="Tex_central_region"/>
    <property type="match status" value="1"/>
</dbReference>
<feature type="compositionally biased region" description="Basic residues" evidence="6">
    <location>
        <begin position="116"/>
        <end position="127"/>
    </location>
</feature>
<feature type="compositionally biased region" description="Basic and acidic residues" evidence="6">
    <location>
        <begin position="36"/>
        <end position="45"/>
    </location>
</feature>
<feature type="compositionally biased region" description="Basic and acidic residues" evidence="6">
    <location>
        <begin position="475"/>
        <end position="484"/>
    </location>
</feature>
<feature type="domain" description="Spt6 acidic N-terminal" evidence="7">
    <location>
        <begin position="49"/>
        <end position="129"/>
    </location>
</feature>
<dbReference type="Gene3D" id="3.30.420.140">
    <property type="entry name" value="YqgF/RNase H-like domain"/>
    <property type="match status" value="1"/>
</dbReference>
<feature type="compositionally biased region" description="Acidic residues" evidence="6">
    <location>
        <begin position="131"/>
        <end position="142"/>
    </location>
</feature>
<dbReference type="InterPro" id="IPR055179">
    <property type="entry name" value="Tex-like_central_region"/>
</dbReference>
<dbReference type="InterPro" id="IPR010994">
    <property type="entry name" value="RuvA_2-like"/>
</dbReference>
<feature type="compositionally biased region" description="Acidic residues" evidence="6">
    <location>
        <begin position="95"/>
        <end position="110"/>
    </location>
</feature>
<feature type="domain" description="Tex-like central region" evidence="11">
    <location>
        <begin position="553"/>
        <end position="726"/>
    </location>
</feature>
<organism evidence="12 13">
    <name type="scientific">Mytilus edulis</name>
    <name type="common">Blue mussel</name>
    <dbReference type="NCBI Taxonomy" id="6550"/>
    <lineage>
        <taxon>Eukaryota</taxon>
        <taxon>Metazoa</taxon>
        <taxon>Spiralia</taxon>
        <taxon>Lophotrochozoa</taxon>
        <taxon>Mollusca</taxon>
        <taxon>Bivalvia</taxon>
        <taxon>Autobranchia</taxon>
        <taxon>Pteriomorphia</taxon>
        <taxon>Mytilida</taxon>
        <taxon>Mytiloidea</taxon>
        <taxon>Mytilidae</taxon>
        <taxon>Mytilinae</taxon>
        <taxon>Mytilus</taxon>
    </lineage>
</organism>
<feature type="domain" description="Helix-turn-helix DNA-binding" evidence="10">
    <location>
        <begin position="310"/>
        <end position="416"/>
    </location>
</feature>
<dbReference type="Pfam" id="PF14635">
    <property type="entry name" value="HHH_7"/>
    <property type="match status" value="1"/>
</dbReference>
<dbReference type="AlphaFoldDB" id="A0A8S3S0C1"/>
<dbReference type="InterPro" id="IPR023319">
    <property type="entry name" value="Tex-like_HTH_dom_sf"/>
</dbReference>
<dbReference type="InterPro" id="IPR032706">
    <property type="entry name" value="Spt6_HHH"/>
</dbReference>
<comment type="subcellular location">
    <subcellularLocation>
        <location evidence="1 5">Nucleus</location>
    </subcellularLocation>
</comment>
<dbReference type="InterPro" id="IPR028088">
    <property type="entry name" value="Spt6_HTH_DNA-bd_dom"/>
</dbReference>
<dbReference type="Gene3D" id="1.10.10.650">
    <property type="entry name" value="RuvA domain 2-like"/>
    <property type="match status" value="1"/>
</dbReference>
<dbReference type="Pfam" id="PF14641">
    <property type="entry name" value="HTH_44"/>
    <property type="match status" value="1"/>
</dbReference>
<evidence type="ECO:0000256" key="6">
    <source>
        <dbReference type="SAM" id="MobiDB-lite"/>
    </source>
</evidence>
<feature type="compositionally biased region" description="Acidic residues" evidence="6">
    <location>
        <begin position="74"/>
        <end position="85"/>
    </location>
</feature>
<evidence type="ECO:0000259" key="11">
    <source>
        <dbReference type="Pfam" id="PF22706"/>
    </source>
</evidence>
<dbReference type="InterPro" id="IPR042066">
    <property type="entry name" value="Spt6_death-like"/>
</dbReference>
<dbReference type="InterPro" id="IPR012337">
    <property type="entry name" value="RNaseH-like_sf"/>
</dbReference>
<evidence type="ECO:0000256" key="3">
    <source>
        <dbReference type="ARBA" id="ARBA00023163"/>
    </source>
</evidence>
<feature type="compositionally biased region" description="Acidic residues" evidence="6">
    <location>
        <begin position="46"/>
        <end position="63"/>
    </location>
</feature>
<feature type="domain" description="Transcription elongation factor Spt6 YqgF" evidence="9">
    <location>
        <begin position="758"/>
        <end position="916"/>
    </location>
</feature>
<evidence type="ECO:0000256" key="1">
    <source>
        <dbReference type="ARBA" id="ARBA00004123"/>
    </source>
</evidence>
<evidence type="ECO:0000256" key="5">
    <source>
        <dbReference type="PIRNR" id="PIRNR036947"/>
    </source>
</evidence>
<dbReference type="GO" id="GO:0008023">
    <property type="term" value="C:transcription elongation factor complex"/>
    <property type="evidence" value="ECO:0007669"/>
    <property type="project" value="TreeGrafter"/>
</dbReference>
<evidence type="ECO:0000259" key="8">
    <source>
        <dbReference type="Pfam" id="PF14635"/>
    </source>
</evidence>
<dbReference type="FunFam" id="1.10.10.650:FF:000002">
    <property type="entry name" value="Transcription elongation factor spt6"/>
    <property type="match status" value="1"/>
</dbReference>
<evidence type="ECO:0000259" key="9">
    <source>
        <dbReference type="Pfam" id="PF14639"/>
    </source>
</evidence>
<reference evidence="12" key="1">
    <citation type="submission" date="2021-03" db="EMBL/GenBank/DDBJ databases">
        <authorList>
            <person name="Bekaert M."/>
        </authorList>
    </citation>
    <scope>NUCLEOTIDE SEQUENCE</scope>
</reference>
<dbReference type="Pfam" id="PF14639">
    <property type="entry name" value="YqgF"/>
    <property type="match status" value="1"/>
</dbReference>
<feature type="domain" description="Transcription elongation factor Spt6 helix-hairpin-helix motif" evidence="8">
    <location>
        <begin position="920"/>
        <end position="1023"/>
    </location>
</feature>
<dbReference type="PIRSF" id="PIRSF036947">
    <property type="entry name" value="Spt6"/>
    <property type="match status" value="1"/>
</dbReference>
<dbReference type="SUPFAM" id="SSF158832">
    <property type="entry name" value="Tex N-terminal region-like"/>
    <property type="match status" value="1"/>
</dbReference>
<gene>
    <name evidence="12" type="ORF">MEDL_28355</name>
</gene>
<name>A0A8S3S0C1_MYTED</name>
<sequence>MVPSLCLDLPVCEGEKVVESGEDDSDAVEGRKKKKGEKEEKQRIIDDDDSDEEEDEDEDDAQIQEEMKDFIKDDVEEEAEEESGDEGGKRKHEDSDIDDRLEDEDYDLIEENLGIKVKRKPKHKRIRVLSEDEDSDRGEEEGDKGREAVAEQLGFDSDVGEGEEPSQPAETDYQNLVESEEEEDEMAGFIVDEDGEPIHGQRKKKKHIIHSDSALQEAQEIFGVDFDPGEFEDFGPEEEEDFEDEYADEDDEDMEGKRKKDRRKKRSKMGIYDVYEPTELERGFFTDKDQEIRSADIPERFQLRQIPVKPTEEGELEEEAEWIYKQAFVTTTVTQQGFMEQDNHGRNHSTVNKIREAINFMRNQQFEVPFIAFYRKEYVEPDLHINDLWKVWHWDEKWTQLRSRKENLIVLFEKMQNYQFDMNSDPDQVLASNVRPLTDEDVDRVRQVQTLEELRDVYQHFLLYYGTDLPKMRNAEKKKAKETSESQEGEEQEKKDDDIHDSMKQASRKNGYTICTRNKLDEIAMKFGLTPEQFGENIRDNYQRNEVEQFPIEPLELAKDFISNQFPTEEDVMLGARHMVAMQIAHDPLVRQSVRQTYFERAKIKVTPTRKGIKEIDEEKPTYSMKYLKNKPIRDLKDDQFLKLTQAEDDNLLTIEMYIDEQVEGRQTYFEEIRQLYYRDEFSHLVQQWNSQRSEALERALTKILYPQMEKELRAKMLGESKEGIVKACCRKLYNWLKVAPYQADQQLYEDNDYDEKDGIRVLGIGFSTDHDRDVDTASFGALIDGEGQVTDFIKLVSLIKSNRAWRAVDREGKANDLKRLKEFIADKKPHVVAVTAESRDALSIIEDIKKIIDDLCQEQAIAPINVELVDNEVAMIYENSNKGKSDFREYPVVLRHAVSIARRLQDPLIEFAQLCNPDEDILCLKYHPMQDCVTKDELQNALTLEFVNRVNEVGVDVNRALDYPHTSLLLQFVCGLGPRKGSNLLRILKQTNQKLENRTQLVTHCHIGPKVFINCAGFIKIDTLKFSDSTDSYIEVLDGSRVHPETYEWARKMAVDALEYDDTAEGANPAGALEEILESRKDSKISIWMPLLKNWKDRFTDHFDAGIFSVENGNHGNNQQNDNNYRRTRLRSFCRKSSEENCLPFSSPYSCIQEDEPRRAFRELQRNLSLSDHVTQPKKQRIVTNCETVTDYPQRNLLYNFRLRSNQNQL</sequence>
<comment type="similarity">
    <text evidence="2 5">Belongs to the SPT6 family.</text>
</comment>
<dbReference type="InterPro" id="IPR028231">
    <property type="entry name" value="Spt6_YqgF"/>
</dbReference>
<dbReference type="OrthoDB" id="343921at2759"/>
<evidence type="ECO:0000256" key="2">
    <source>
        <dbReference type="ARBA" id="ARBA00009253"/>
    </source>
</evidence>
<comment type="function">
    <text evidence="5">Histone H3-H4 chaperone that plays a role in maintenance of chromatin structure during RNA polymerase II transcription elongation.</text>
</comment>
<dbReference type="Gene3D" id="1.10.150.850">
    <property type="entry name" value="Spt6, helix-hairpin-helix domain"/>
    <property type="match status" value="1"/>
</dbReference>
<dbReference type="PANTHER" id="PTHR10145">
    <property type="entry name" value="TRANSCRIPTION ELONGATION FACTOR SPT6"/>
    <property type="match status" value="1"/>
</dbReference>
<dbReference type="Proteomes" id="UP000683360">
    <property type="component" value="Unassembled WGS sequence"/>
</dbReference>
<feature type="region of interest" description="Disordered" evidence="6">
    <location>
        <begin position="17"/>
        <end position="185"/>
    </location>
</feature>
<evidence type="ECO:0000259" key="10">
    <source>
        <dbReference type="Pfam" id="PF14641"/>
    </source>
</evidence>
<dbReference type="Gene3D" id="1.10.3500.10">
    <property type="entry name" value="Tex N-terminal region-like"/>
    <property type="match status" value="1"/>
</dbReference>
<dbReference type="EMBL" id="CAJPWZ010001412">
    <property type="protein sequence ID" value="CAG2214520.1"/>
    <property type="molecule type" value="Genomic_DNA"/>
</dbReference>
<dbReference type="InterPro" id="IPR017072">
    <property type="entry name" value="TF_Spt6"/>
</dbReference>
<keyword evidence="13" id="KW-1185">Reference proteome</keyword>
<feature type="compositionally biased region" description="Acidic residues" evidence="6">
    <location>
        <begin position="227"/>
        <end position="254"/>
    </location>
</feature>
<dbReference type="Gene3D" id="1.10.10.2740">
    <property type="entry name" value="Spt6, Death-like domain"/>
    <property type="match status" value="1"/>
</dbReference>
<evidence type="ECO:0000313" key="12">
    <source>
        <dbReference type="EMBL" id="CAG2214520.1"/>
    </source>
</evidence>
<dbReference type="GO" id="GO:0042393">
    <property type="term" value="F:histone binding"/>
    <property type="evidence" value="ECO:0007669"/>
    <property type="project" value="TreeGrafter"/>
</dbReference>
<protein>
    <submittedName>
        <fullName evidence="12">SUPT6H</fullName>
    </submittedName>
</protein>
<evidence type="ECO:0000259" key="7">
    <source>
        <dbReference type="Pfam" id="PF14632"/>
    </source>
</evidence>
<dbReference type="InterPro" id="IPR023323">
    <property type="entry name" value="Tex-like_dom_sf"/>
</dbReference>
<evidence type="ECO:0000256" key="4">
    <source>
        <dbReference type="ARBA" id="ARBA00023242"/>
    </source>
</evidence>
<dbReference type="FunFam" id="1.10.150.850:FF:000004">
    <property type="entry name" value="Transcription elongation factor SPT6"/>
    <property type="match status" value="1"/>
</dbReference>
<dbReference type="InterPro" id="IPR037027">
    <property type="entry name" value="YqgF/RNaseH-like_dom_sf"/>
</dbReference>
<dbReference type="GO" id="GO:0034728">
    <property type="term" value="P:nucleosome organization"/>
    <property type="evidence" value="ECO:0007669"/>
    <property type="project" value="TreeGrafter"/>
</dbReference>
<dbReference type="FunFam" id="1.10.3500.10:FF:000006">
    <property type="entry name" value="Transcription elongation factor spt6"/>
    <property type="match status" value="1"/>
</dbReference>
<keyword evidence="3 5" id="KW-0804">Transcription</keyword>
<dbReference type="GO" id="GO:0031491">
    <property type="term" value="F:nucleosome binding"/>
    <property type="evidence" value="ECO:0007669"/>
    <property type="project" value="TreeGrafter"/>
</dbReference>
<feature type="region of interest" description="Disordered" evidence="6">
    <location>
        <begin position="475"/>
        <end position="505"/>
    </location>
</feature>
<dbReference type="Pfam" id="PF14632">
    <property type="entry name" value="SPT6_acidic"/>
    <property type="match status" value="1"/>
</dbReference>
<dbReference type="SUPFAM" id="SSF47781">
    <property type="entry name" value="RuvA domain 2-like"/>
    <property type="match status" value="1"/>
</dbReference>
<accession>A0A8S3S0C1</accession>